<evidence type="ECO:0000256" key="5">
    <source>
        <dbReference type="ARBA" id="ARBA00023237"/>
    </source>
</evidence>
<sequence>MKKILIHTLVAATLTAGLSGCGDSFLETKFYKGQDIEKGLTTVPIVDAALNGAYDRFYDYRFAGNYALAIGDVSTDIAYWNGVTGHWSNIYGYSFLDTEGYLADIWEYGYKVIDNSTRVIEDASKLYASSTDAEKKSLDRDIAEAYALRGFSRLILTNIFGHQIKVNGKDFSDQPGILISDKIVGPEDQVKRATVGESYAAVVSDLKNALTRFTAAGGDRGSKVYLGVAAVHGLLARTYLYMENWDEAVASAQAALAAGGVTTLATTPAAYRALYATELSNNESFFALAINSTKNFGASSLGTVWSVYCFSPSPKLQKMYKSTDVRTAIMLRDTTKGSETVPYYRGGKFDNAAKSPAYSSNYMVNAPEMYLIQAEALLQKGDLDGSRKALLVVAGRDVSIKAVSDLPQTKDALYSFIKDERARELFQEGFRLWDLRRWDTSAEVYAINAPKVEYTYTGYKISNLVYPIPADEINTGSGATQTPGWSDALPKK</sequence>
<keyword evidence="5" id="KW-0998">Cell outer membrane</keyword>
<dbReference type="InterPro" id="IPR012944">
    <property type="entry name" value="SusD_RagB_dom"/>
</dbReference>
<dbReference type="PATRIC" id="fig|1411148.3.peg.2251"/>
<evidence type="ECO:0000259" key="6">
    <source>
        <dbReference type="Pfam" id="PF07980"/>
    </source>
</evidence>
<dbReference type="Gene3D" id="1.25.40.390">
    <property type="match status" value="1"/>
</dbReference>
<proteinExistence type="inferred from homology"/>
<protein>
    <submittedName>
        <fullName evidence="8">Starch-binding protein</fullName>
    </submittedName>
</protein>
<evidence type="ECO:0000256" key="4">
    <source>
        <dbReference type="ARBA" id="ARBA00023136"/>
    </source>
</evidence>
<dbReference type="SUPFAM" id="SSF48452">
    <property type="entry name" value="TPR-like"/>
    <property type="match status" value="1"/>
</dbReference>
<dbReference type="Pfam" id="PF14322">
    <property type="entry name" value="SusD-like_3"/>
    <property type="match status" value="1"/>
</dbReference>
<feature type="domain" description="RagB/SusD" evidence="6">
    <location>
        <begin position="368"/>
        <end position="485"/>
    </location>
</feature>
<comment type="similarity">
    <text evidence="2">Belongs to the SusD family.</text>
</comment>
<evidence type="ECO:0000259" key="7">
    <source>
        <dbReference type="Pfam" id="PF14322"/>
    </source>
</evidence>
<comment type="caution">
    <text evidence="8">The sequence shown here is derived from an EMBL/GenBank/DDBJ whole genome shotgun (WGS) entry which is preliminary data.</text>
</comment>
<dbReference type="PROSITE" id="PS51257">
    <property type="entry name" value="PROKAR_LIPOPROTEIN"/>
    <property type="match status" value="1"/>
</dbReference>
<feature type="domain" description="SusD-like N-terminal" evidence="7">
    <location>
        <begin position="25"/>
        <end position="240"/>
    </location>
</feature>
<evidence type="ECO:0000313" key="8">
    <source>
        <dbReference type="EMBL" id="ETK00816.1"/>
    </source>
</evidence>
<evidence type="ECO:0000256" key="1">
    <source>
        <dbReference type="ARBA" id="ARBA00004442"/>
    </source>
</evidence>
<comment type="subcellular location">
    <subcellularLocation>
        <location evidence="1">Cell outer membrane</location>
    </subcellularLocation>
</comment>
<evidence type="ECO:0000256" key="3">
    <source>
        <dbReference type="ARBA" id="ARBA00022729"/>
    </source>
</evidence>
<reference evidence="8 9" key="1">
    <citation type="submission" date="2013-11" db="EMBL/GenBank/DDBJ databases">
        <title>Single cell genomics of uncultured Tannerella BU063 (oral taxon 286).</title>
        <authorList>
            <person name="Beall C.J."/>
            <person name="Campbell A.G."/>
            <person name="Griffen A.L."/>
            <person name="Podar M."/>
            <person name="Leys E.J."/>
        </authorList>
    </citation>
    <scope>NUCLEOTIDE SEQUENCE [LARGE SCALE GENOMIC DNA]</scope>
    <source>
        <strain evidence="8">Cell 2</strain>
    </source>
</reference>
<keyword evidence="4" id="KW-0472">Membrane</keyword>
<keyword evidence="3" id="KW-0732">Signal</keyword>
<gene>
    <name evidence="8" type="ORF">N425_13410</name>
</gene>
<dbReference type="InterPro" id="IPR011990">
    <property type="entry name" value="TPR-like_helical_dom_sf"/>
</dbReference>
<dbReference type="InterPro" id="IPR033985">
    <property type="entry name" value="SusD-like_N"/>
</dbReference>
<organism evidence="8 9">
    <name type="scientific">Tannerella sp. oral taxon BU063 isolate Cell 2</name>
    <dbReference type="NCBI Taxonomy" id="1411148"/>
    <lineage>
        <taxon>Bacteria</taxon>
        <taxon>Pseudomonadati</taxon>
        <taxon>Bacteroidota</taxon>
        <taxon>Bacteroidia</taxon>
        <taxon>Bacteroidales</taxon>
        <taxon>Tannerellaceae</taxon>
        <taxon>Tannerella</taxon>
    </lineage>
</organism>
<dbReference type="Proteomes" id="UP000018837">
    <property type="component" value="Unassembled WGS sequence"/>
</dbReference>
<dbReference type="AlphaFoldDB" id="W2C2Z9"/>
<dbReference type="Pfam" id="PF07980">
    <property type="entry name" value="SusD_RagB"/>
    <property type="match status" value="1"/>
</dbReference>
<dbReference type="GO" id="GO:0009279">
    <property type="term" value="C:cell outer membrane"/>
    <property type="evidence" value="ECO:0007669"/>
    <property type="project" value="UniProtKB-SubCell"/>
</dbReference>
<dbReference type="Gene3D" id="2.20.20.130">
    <property type="match status" value="1"/>
</dbReference>
<dbReference type="EMBL" id="AYUF01000495">
    <property type="protein sequence ID" value="ETK00816.1"/>
    <property type="molecule type" value="Genomic_DNA"/>
</dbReference>
<accession>W2C2Z9</accession>
<dbReference type="Gene3D" id="1.25.40.900">
    <property type="match status" value="1"/>
</dbReference>
<name>W2C2Z9_9BACT</name>
<evidence type="ECO:0000313" key="9">
    <source>
        <dbReference type="Proteomes" id="UP000018837"/>
    </source>
</evidence>
<evidence type="ECO:0000256" key="2">
    <source>
        <dbReference type="ARBA" id="ARBA00006275"/>
    </source>
</evidence>